<organism evidence="2 3">
    <name type="scientific">Penicillium daleae</name>
    <dbReference type="NCBI Taxonomy" id="63821"/>
    <lineage>
        <taxon>Eukaryota</taxon>
        <taxon>Fungi</taxon>
        <taxon>Dikarya</taxon>
        <taxon>Ascomycota</taxon>
        <taxon>Pezizomycotina</taxon>
        <taxon>Eurotiomycetes</taxon>
        <taxon>Eurotiomycetidae</taxon>
        <taxon>Eurotiales</taxon>
        <taxon>Aspergillaceae</taxon>
        <taxon>Penicillium</taxon>
    </lineage>
</organism>
<keyword evidence="3" id="KW-1185">Reference proteome</keyword>
<feature type="region of interest" description="Disordered" evidence="1">
    <location>
        <begin position="209"/>
        <end position="229"/>
    </location>
</feature>
<feature type="region of interest" description="Disordered" evidence="1">
    <location>
        <begin position="65"/>
        <end position="126"/>
    </location>
</feature>
<feature type="compositionally biased region" description="Polar residues" evidence="1">
    <location>
        <begin position="209"/>
        <end position="228"/>
    </location>
</feature>
<evidence type="ECO:0000313" key="2">
    <source>
        <dbReference type="EMBL" id="KAJ5454037.1"/>
    </source>
</evidence>
<dbReference type="Proteomes" id="UP001213681">
    <property type="component" value="Unassembled WGS sequence"/>
</dbReference>
<proteinExistence type="predicted"/>
<reference evidence="2" key="1">
    <citation type="submission" date="2022-12" db="EMBL/GenBank/DDBJ databases">
        <authorList>
            <person name="Petersen C."/>
        </authorList>
    </citation>
    <scope>NUCLEOTIDE SEQUENCE</scope>
    <source>
        <strain evidence="2">IBT 16125</strain>
    </source>
</reference>
<dbReference type="GeneID" id="81598618"/>
<evidence type="ECO:0000313" key="3">
    <source>
        <dbReference type="Proteomes" id="UP001213681"/>
    </source>
</evidence>
<dbReference type="EMBL" id="JAPVEA010000005">
    <property type="protein sequence ID" value="KAJ5454037.1"/>
    <property type="molecule type" value="Genomic_DNA"/>
</dbReference>
<dbReference type="AlphaFoldDB" id="A0AAD6C762"/>
<accession>A0AAD6C762</accession>
<sequence>MTSVPTPPQGLVFTSVSTSYHRLASEKASSRTLQAYFARLSCTHLSSRLPSSERWLIQVKILPNTRETEEAPSENPSGSGSDFTPSTTSPEGLLSTTEFNNTQDQESIATSPPDPSPLGATPSTDPLTQSLVTLETNQKSPGSLPDDLLTLTSQVDFGIERVLPATTGSNNPPSDNIIGDLEPTERAQASLIRTSAEGGIQPGHFSHVQVESQNALQEDTTQGASGPQSSTTLVIISSLSSTTSFVFSTPTTELDWSGVSRRPSKQSLAAIFGSYVIGTAETLESESMPCIAHITAAMKASV</sequence>
<feature type="compositionally biased region" description="Polar residues" evidence="1">
    <location>
        <begin position="74"/>
        <end position="110"/>
    </location>
</feature>
<evidence type="ECO:0000256" key="1">
    <source>
        <dbReference type="SAM" id="MobiDB-lite"/>
    </source>
</evidence>
<comment type="caution">
    <text evidence="2">The sequence shown here is derived from an EMBL/GenBank/DDBJ whole genome shotgun (WGS) entry which is preliminary data.</text>
</comment>
<gene>
    <name evidence="2" type="ORF">N7458_004993</name>
</gene>
<name>A0AAD6C762_9EURO</name>
<dbReference type="RefSeq" id="XP_056766993.1">
    <property type="nucleotide sequence ID" value="XM_056908375.1"/>
</dbReference>
<protein>
    <submittedName>
        <fullName evidence="2">Uncharacterized protein</fullName>
    </submittedName>
</protein>
<reference evidence="2" key="2">
    <citation type="journal article" date="2023" name="IMA Fungus">
        <title>Comparative genomic study of the Penicillium genus elucidates a diverse pangenome and 15 lateral gene transfer events.</title>
        <authorList>
            <person name="Petersen C."/>
            <person name="Sorensen T."/>
            <person name="Nielsen M.R."/>
            <person name="Sondergaard T.E."/>
            <person name="Sorensen J.L."/>
            <person name="Fitzpatrick D.A."/>
            <person name="Frisvad J.C."/>
            <person name="Nielsen K.L."/>
        </authorList>
    </citation>
    <scope>NUCLEOTIDE SEQUENCE</scope>
    <source>
        <strain evidence="2">IBT 16125</strain>
    </source>
</reference>